<feature type="transmembrane region" description="Helical" evidence="1">
    <location>
        <begin position="14"/>
        <end position="34"/>
    </location>
</feature>
<dbReference type="AlphaFoldDB" id="A0A418XAQ3"/>
<reference evidence="2 3" key="1">
    <citation type="submission" date="2018-09" db="EMBL/GenBank/DDBJ databases">
        <authorList>
            <person name="Zhu H."/>
        </authorList>
    </citation>
    <scope>NUCLEOTIDE SEQUENCE [LARGE SCALE GENOMIC DNA]</scope>
    <source>
        <strain evidence="2 3">K1S02-61</strain>
    </source>
</reference>
<keyword evidence="1" id="KW-0472">Membrane</keyword>
<keyword evidence="1" id="KW-1133">Transmembrane helix</keyword>
<sequence length="69" mass="7120">MTQQMTFAVPGNHVYWIMGGLMCGLIGLSLDLFLSGAMAGEAAKWGGIGALIGAGVGLIALANRVFSRH</sequence>
<evidence type="ECO:0000313" key="3">
    <source>
        <dbReference type="Proteomes" id="UP000284006"/>
    </source>
</evidence>
<evidence type="ECO:0000313" key="2">
    <source>
        <dbReference type="EMBL" id="RJG09554.1"/>
    </source>
</evidence>
<keyword evidence="1" id="KW-0812">Transmembrane</keyword>
<name>A0A418XAQ3_9BURK</name>
<gene>
    <name evidence="2" type="ORF">D3872_22205</name>
</gene>
<evidence type="ECO:0000256" key="1">
    <source>
        <dbReference type="SAM" id="Phobius"/>
    </source>
</evidence>
<dbReference type="RefSeq" id="WP_119812827.1">
    <property type="nucleotide sequence ID" value="NZ_QYUP01000167.1"/>
</dbReference>
<dbReference type="Proteomes" id="UP000284006">
    <property type="component" value="Unassembled WGS sequence"/>
</dbReference>
<accession>A0A418XAQ3</accession>
<organism evidence="2 3">
    <name type="scientific">Massilia cavernae</name>
    <dbReference type="NCBI Taxonomy" id="2320864"/>
    <lineage>
        <taxon>Bacteria</taxon>
        <taxon>Pseudomonadati</taxon>
        <taxon>Pseudomonadota</taxon>
        <taxon>Betaproteobacteria</taxon>
        <taxon>Burkholderiales</taxon>
        <taxon>Oxalobacteraceae</taxon>
        <taxon>Telluria group</taxon>
        <taxon>Massilia</taxon>
    </lineage>
</organism>
<proteinExistence type="predicted"/>
<keyword evidence="3" id="KW-1185">Reference proteome</keyword>
<dbReference type="EMBL" id="QYUP01000167">
    <property type="protein sequence ID" value="RJG09554.1"/>
    <property type="molecule type" value="Genomic_DNA"/>
</dbReference>
<feature type="transmembrane region" description="Helical" evidence="1">
    <location>
        <begin position="46"/>
        <end position="66"/>
    </location>
</feature>
<comment type="caution">
    <text evidence="2">The sequence shown here is derived from an EMBL/GenBank/DDBJ whole genome shotgun (WGS) entry which is preliminary data.</text>
</comment>
<protein>
    <submittedName>
        <fullName evidence="2">Uncharacterized protein</fullName>
    </submittedName>
</protein>